<sequence>MAKTFYPKTYIMVPASSPHPDNTEYKVSIGEEIWGDKAHQVVKVQMVYNGEIAGRRSPSYPIGTDDLKRVQSAIDTLYSRMNSPVIEV</sequence>
<protein>
    <submittedName>
        <fullName evidence="1">Uncharacterized protein</fullName>
    </submittedName>
</protein>
<dbReference type="RefSeq" id="WP_218101368.1">
    <property type="nucleotide sequence ID" value="NZ_CAJVCE010000017.1"/>
</dbReference>
<dbReference type="Proteomes" id="UP000730618">
    <property type="component" value="Unassembled WGS sequence"/>
</dbReference>
<dbReference type="EMBL" id="CAJVCE010000017">
    <property type="protein sequence ID" value="CAG7652125.1"/>
    <property type="molecule type" value="Genomic_DNA"/>
</dbReference>
<reference evidence="1 2" key="1">
    <citation type="submission" date="2021-06" db="EMBL/GenBank/DDBJ databases">
        <authorList>
            <person name="Criscuolo A."/>
        </authorList>
    </citation>
    <scope>NUCLEOTIDE SEQUENCE [LARGE SCALE GENOMIC DNA]</scope>
    <source>
        <strain evidence="2">CIP 111802</strain>
    </source>
</reference>
<gene>
    <name evidence="1" type="ORF">PAECIP111802_05143</name>
</gene>
<evidence type="ECO:0000313" key="1">
    <source>
        <dbReference type="EMBL" id="CAG7652125.1"/>
    </source>
</evidence>
<proteinExistence type="predicted"/>
<evidence type="ECO:0000313" key="2">
    <source>
        <dbReference type="Proteomes" id="UP000730618"/>
    </source>
</evidence>
<accession>A0ABN7TUC0</accession>
<organism evidence="1 2">
    <name type="scientific">Paenibacillus allorhizosphaerae</name>
    <dbReference type="NCBI Taxonomy" id="2849866"/>
    <lineage>
        <taxon>Bacteria</taxon>
        <taxon>Bacillati</taxon>
        <taxon>Bacillota</taxon>
        <taxon>Bacilli</taxon>
        <taxon>Bacillales</taxon>
        <taxon>Paenibacillaceae</taxon>
        <taxon>Paenibacillus</taxon>
    </lineage>
</organism>
<comment type="caution">
    <text evidence="1">The sequence shown here is derived from an EMBL/GenBank/DDBJ whole genome shotgun (WGS) entry which is preliminary data.</text>
</comment>
<name>A0ABN7TUC0_9BACL</name>
<keyword evidence="2" id="KW-1185">Reference proteome</keyword>